<gene>
    <name evidence="1" type="ORF">CGI_10020277</name>
</gene>
<accession>K1RAP4</accession>
<dbReference type="EMBL" id="JH817637">
    <property type="protein sequence ID" value="EKC31076.1"/>
    <property type="molecule type" value="Genomic_DNA"/>
</dbReference>
<dbReference type="InParanoid" id="K1RAP4"/>
<sequence>MTQIMKSITTATAKWKPAVFAQTTLDGSSNDGWKIGVGVVIPLTVIAIGINDINKKRLVLSCDVNGYMKHMATWYGTALSVVVILLTFFCPAECDPLPFTRSKI</sequence>
<evidence type="ECO:0000313" key="1">
    <source>
        <dbReference type="EMBL" id="EKC31076.1"/>
    </source>
</evidence>
<dbReference type="HOGENOM" id="CLU_2252595_0_0_1"/>
<dbReference type="AlphaFoldDB" id="K1RAP4"/>
<protein>
    <submittedName>
        <fullName evidence="1">Uncharacterized protein</fullName>
    </submittedName>
</protein>
<proteinExistence type="predicted"/>
<reference evidence="1" key="1">
    <citation type="journal article" date="2012" name="Nature">
        <title>The oyster genome reveals stress adaptation and complexity of shell formation.</title>
        <authorList>
            <person name="Zhang G."/>
            <person name="Fang X."/>
            <person name="Guo X."/>
            <person name="Li L."/>
            <person name="Luo R."/>
            <person name="Xu F."/>
            <person name="Yang P."/>
            <person name="Zhang L."/>
            <person name="Wang X."/>
            <person name="Qi H."/>
            <person name="Xiong Z."/>
            <person name="Que H."/>
            <person name="Xie Y."/>
            <person name="Holland P.W."/>
            <person name="Paps J."/>
            <person name="Zhu Y."/>
            <person name="Wu F."/>
            <person name="Chen Y."/>
            <person name="Wang J."/>
            <person name="Peng C."/>
            <person name="Meng J."/>
            <person name="Yang L."/>
            <person name="Liu J."/>
            <person name="Wen B."/>
            <person name="Zhang N."/>
            <person name="Huang Z."/>
            <person name="Zhu Q."/>
            <person name="Feng Y."/>
            <person name="Mount A."/>
            <person name="Hedgecock D."/>
            <person name="Xu Z."/>
            <person name="Liu Y."/>
            <person name="Domazet-Loso T."/>
            <person name="Du Y."/>
            <person name="Sun X."/>
            <person name="Zhang S."/>
            <person name="Liu B."/>
            <person name="Cheng P."/>
            <person name="Jiang X."/>
            <person name="Li J."/>
            <person name="Fan D."/>
            <person name="Wang W."/>
            <person name="Fu W."/>
            <person name="Wang T."/>
            <person name="Wang B."/>
            <person name="Zhang J."/>
            <person name="Peng Z."/>
            <person name="Li Y."/>
            <person name="Li N."/>
            <person name="Wang J."/>
            <person name="Chen M."/>
            <person name="He Y."/>
            <person name="Tan F."/>
            <person name="Song X."/>
            <person name="Zheng Q."/>
            <person name="Huang R."/>
            <person name="Yang H."/>
            <person name="Du X."/>
            <person name="Chen L."/>
            <person name="Yang M."/>
            <person name="Gaffney P.M."/>
            <person name="Wang S."/>
            <person name="Luo L."/>
            <person name="She Z."/>
            <person name="Ming Y."/>
            <person name="Huang W."/>
            <person name="Zhang S."/>
            <person name="Huang B."/>
            <person name="Zhang Y."/>
            <person name="Qu T."/>
            <person name="Ni P."/>
            <person name="Miao G."/>
            <person name="Wang J."/>
            <person name="Wang Q."/>
            <person name="Steinberg C.E."/>
            <person name="Wang H."/>
            <person name="Li N."/>
            <person name="Qian L."/>
            <person name="Zhang G."/>
            <person name="Li Y."/>
            <person name="Yang H."/>
            <person name="Liu X."/>
            <person name="Wang J."/>
            <person name="Yin Y."/>
            <person name="Wang J."/>
        </authorList>
    </citation>
    <scope>NUCLEOTIDE SEQUENCE [LARGE SCALE GENOMIC DNA]</scope>
    <source>
        <strain evidence="1">05x7-T-G4-1.051#20</strain>
    </source>
</reference>
<name>K1RAP4_MAGGI</name>
<organism evidence="1">
    <name type="scientific">Magallana gigas</name>
    <name type="common">Pacific oyster</name>
    <name type="synonym">Crassostrea gigas</name>
    <dbReference type="NCBI Taxonomy" id="29159"/>
    <lineage>
        <taxon>Eukaryota</taxon>
        <taxon>Metazoa</taxon>
        <taxon>Spiralia</taxon>
        <taxon>Lophotrochozoa</taxon>
        <taxon>Mollusca</taxon>
        <taxon>Bivalvia</taxon>
        <taxon>Autobranchia</taxon>
        <taxon>Pteriomorphia</taxon>
        <taxon>Ostreida</taxon>
        <taxon>Ostreoidea</taxon>
        <taxon>Ostreidae</taxon>
        <taxon>Magallana</taxon>
    </lineage>
</organism>